<protein>
    <recommendedName>
        <fullName evidence="2">DUF1844 domain-containing protein</fullName>
    </recommendedName>
</protein>
<dbReference type="EMBL" id="LAZR01009159">
    <property type="protein sequence ID" value="KKM74327.1"/>
    <property type="molecule type" value="Genomic_DNA"/>
</dbReference>
<sequence length="122" mass="14004">MSEEKKKGKSDSKIIVDEDWKASVQEEKVTEKQPAQETKQQILKASFNLFISSLATQTLINLGEMASPFNKKKALDLNQAKFTLDTLQIIKDKTKGNLADDETKYLDTLLYDLRMRYIEKSK</sequence>
<dbReference type="AlphaFoldDB" id="A0A0F9MYJ6"/>
<comment type="caution">
    <text evidence="1">The sequence shown here is derived from an EMBL/GenBank/DDBJ whole genome shotgun (WGS) entry which is preliminary data.</text>
</comment>
<accession>A0A0F9MYJ6</accession>
<evidence type="ECO:0000313" key="1">
    <source>
        <dbReference type="EMBL" id="KKM74327.1"/>
    </source>
</evidence>
<name>A0A0F9MYJ6_9ZZZZ</name>
<dbReference type="Pfam" id="PF08899">
    <property type="entry name" value="DUF1844"/>
    <property type="match status" value="1"/>
</dbReference>
<organism evidence="1">
    <name type="scientific">marine sediment metagenome</name>
    <dbReference type="NCBI Taxonomy" id="412755"/>
    <lineage>
        <taxon>unclassified sequences</taxon>
        <taxon>metagenomes</taxon>
        <taxon>ecological metagenomes</taxon>
    </lineage>
</organism>
<gene>
    <name evidence="1" type="ORF">LCGC14_1401440</name>
</gene>
<proteinExistence type="predicted"/>
<dbReference type="InterPro" id="IPR014995">
    <property type="entry name" value="DUF1844"/>
</dbReference>
<reference evidence="1" key="1">
    <citation type="journal article" date="2015" name="Nature">
        <title>Complex archaea that bridge the gap between prokaryotes and eukaryotes.</title>
        <authorList>
            <person name="Spang A."/>
            <person name="Saw J.H."/>
            <person name="Jorgensen S.L."/>
            <person name="Zaremba-Niedzwiedzka K."/>
            <person name="Martijn J."/>
            <person name="Lind A.E."/>
            <person name="van Eijk R."/>
            <person name="Schleper C."/>
            <person name="Guy L."/>
            <person name="Ettema T.J."/>
        </authorList>
    </citation>
    <scope>NUCLEOTIDE SEQUENCE</scope>
</reference>
<evidence type="ECO:0008006" key="2">
    <source>
        <dbReference type="Google" id="ProtNLM"/>
    </source>
</evidence>